<dbReference type="PANTHER" id="PTHR45339:SF6">
    <property type="entry name" value="SENSORY HISTIDINE PROTEIN KINASE"/>
    <property type="match status" value="1"/>
</dbReference>
<evidence type="ECO:0000256" key="2">
    <source>
        <dbReference type="PROSITE-ProRule" id="PRU00110"/>
    </source>
</evidence>
<evidence type="ECO:0000313" key="6">
    <source>
        <dbReference type="EMBL" id="MCB2407232.1"/>
    </source>
</evidence>
<sequence length="270" mass="29656">MPTSYIQLPSFEPALRVLVVDDNELNQLVVCRALEDWNVETTLADNGRQAVSIATAQPFDAILMDIQMPEMDGYEATRQLRGHARLRQLPIIGLTASASAQDQARALEAGMNATLPKPFDPVLLHASLLRFTSPGPPAPAATTTASDFISEQNRAIFPNWDLLEELAAGSESFIAQIISTFLQQTPVLYQQLLAASTAPDLPAQARLAHKLKGQVVYFGVPVIQQHLEKLERPATSLNAANSRYLVEIIGRQLTALYPHLEHRMRNSAAE</sequence>
<dbReference type="Gene3D" id="1.20.120.160">
    <property type="entry name" value="HPT domain"/>
    <property type="match status" value="1"/>
</dbReference>
<dbReference type="PANTHER" id="PTHR45339">
    <property type="entry name" value="HYBRID SIGNAL TRANSDUCTION HISTIDINE KINASE J"/>
    <property type="match status" value="1"/>
</dbReference>
<dbReference type="RefSeq" id="WP_226172614.1">
    <property type="nucleotide sequence ID" value="NZ_JAJADR010000001.1"/>
</dbReference>
<dbReference type="InterPro" id="IPR011006">
    <property type="entry name" value="CheY-like_superfamily"/>
</dbReference>
<feature type="domain" description="Response regulatory" evidence="4">
    <location>
        <begin position="16"/>
        <end position="132"/>
    </location>
</feature>
<accession>A0ABS8ALZ5</accession>
<dbReference type="InterPro" id="IPR008207">
    <property type="entry name" value="Sig_transdc_His_kin_Hpt_dom"/>
</dbReference>
<dbReference type="Proteomes" id="UP001165296">
    <property type="component" value="Unassembled WGS sequence"/>
</dbReference>
<dbReference type="EMBL" id="JAJADR010000001">
    <property type="protein sequence ID" value="MCB2407232.1"/>
    <property type="molecule type" value="Genomic_DNA"/>
</dbReference>
<organism evidence="6 7">
    <name type="scientific">Hymenobacter lucidus</name>
    <dbReference type="NCBI Taxonomy" id="2880930"/>
    <lineage>
        <taxon>Bacteria</taxon>
        <taxon>Pseudomonadati</taxon>
        <taxon>Bacteroidota</taxon>
        <taxon>Cytophagia</taxon>
        <taxon>Cytophagales</taxon>
        <taxon>Hymenobacteraceae</taxon>
        <taxon>Hymenobacter</taxon>
    </lineage>
</organism>
<gene>
    <name evidence="6" type="ORF">LGH74_04530</name>
</gene>
<dbReference type="SUPFAM" id="SSF47226">
    <property type="entry name" value="Histidine-containing phosphotransfer domain, HPT domain"/>
    <property type="match status" value="1"/>
</dbReference>
<keyword evidence="7" id="KW-1185">Reference proteome</keyword>
<dbReference type="InterPro" id="IPR036641">
    <property type="entry name" value="HPT_dom_sf"/>
</dbReference>
<proteinExistence type="predicted"/>
<dbReference type="Pfam" id="PF00072">
    <property type="entry name" value="Response_reg"/>
    <property type="match status" value="1"/>
</dbReference>
<feature type="domain" description="HPt" evidence="5">
    <location>
        <begin position="170"/>
        <end position="263"/>
    </location>
</feature>
<dbReference type="CDD" id="cd17546">
    <property type="entry name" value="REC_hyHK_CKI1_RcsC-like"/>
    <property type="match status" value="1"/>
</dbReference>
<name>A0ABS8ALZ5_9BACT</name>
<dbReference type="Gene3D" id="3.40.50.2300">
    <property type="match status" value="1"/>
</dbReference>
<dbReference type="PROSITE" id="PS50894">
    <property type="entry name" value="HPT"/>
    <property type="match status" value="1"/>
</dbReference>
<evidence type="ECO:0000259" key="5">
    <source>
        <dbReference type="PROSITE" id="PS50894"/>
    </source>
</evidence>
<reference evidence="6" key="1">
    <citation type="submission" date="2021-10" db="EMBL/GenBank/DDBJ databases">
        <authorList>
            <person name="Dean J.D."/>
            <person name="Kim M.K."/>
            <person name="Newey C.N."/>
            <person name="Stoker T.S."/>
            <person name="Thompson D.W."/>
            <person name="Grose J.H."/>
        </authorList>
    </citation>
    <scope>NUCLEOTIDE SEQUENCE</scope>
    <source>
        <strain evidence="6">BT178</strain>
    </source>
</reference>
<dbReference type="PROSITE" id="PS50110">
    <property type="entry name" value="RESPONSE_REGULATORY"/>
    <property type="match status" value="1"/>
</dbReference>
<keyword evidence="1 3" id="KW-0597">Phosphoprotein</keyword>
<comment type="caution">
    <text evidence="6">The sequence shown here is derived from an EMBL/GenBank/DDBJ whole genome shotgun (WGS) entry which is preliminary data.</text>
</comment>
<evidence type="ECO:0000259" key="4">
    <source>
        <dbReference type="PROSITE" id="PS50110"/>
    </source>
</evidence>
<dbReference type="InterPro" id="IPR001789">
    <property type="entry name" value="Sig_transdc_resp-reg_receiver"/>
</dbReference>
<dbReference type="Pfam" id="PF01627">
    <property type="entry name" value="Hpt"/>
    <property type="match status" value="1"/>
</dbReference>
<evidence type="ECO:0000313" key="7">
    <source>
        <dbReference type="Proteomes" id="UP001165296"/>
    </source>
</evidence>
<evidence type="ECO:0000256" key="3">
    <source>
        <dbReference type="PROSITE-ProRule" id="PRU00169"/>
    </source>
</evidence>
<feature type="modified residue" description="4-aspartylphosphate" evidence="3">
    <location>
        <position position="65"/>
    </location>
</feature>
<protein>
    <submittedName>
        <fullName evidence="6">Response regulator</fullName>
    </submittedName>
</protein>
<feature type="modified residue" description="Phosphohistidine" evidence="2">
    <location>
        <position position="209"/>
    </location>
</feature>
<evidence type="ECO:0000256" key="1">
    <source>
        <dbReference type="ARBA" id="ARBA00022553"/>
    </source>
</evidence>
<dbReference type="SUPFAM" id="SSF52172">
    <property type="entry name" value="CheY-like"/>
    <property type="match status" value="1"/>
</dbReference>
<dbReference type="SMART" id="SM00448">
    <property type="entry name" value="REC"/>
    <property type="match status" value="1"/>
</dbReference>